<reference evidence="5" key="1">
    <citation type="submission" date="2020-05" db="EMBL/GenBank/DDBJ databases">
        <authorList>
            <person name="Chiriac C."/>
            <person name="Salcher M."/>
            <person name="Ghai R."/>
            <person name="Kavagutti S V."/>
        </authorList>
    </citation>
    <scope>NUCLEOTIDE SEQUENCE</scope>
</reference>
<dbReference type="AlphaFoldDB" id="A0A6J6L6L7"/>
<evidence type="ECO:0000256" key="3">
    <source>
        <dbReference type="ARBA" id="ARBA00022592"/>
    </source>
</evidence>
<gene>
    <name evidence="5" type="ORF">UFOPK2242_00755</name>
</gene>
<dbReference type="InterPro" id="IPR024370">
    <property type="entry name" value="PBP_domain"/>
</dbReference>
<evidence type="ECO:0000259" key="4">
    <source>
        <dbReference type="Pfam" id="PF12849"/>
    </source>
</evidence>
<dbReference type="InterPro" id="IPR050962">
    <property type="entry name" value="Phosphate-bind_PstS"/>
</dbReference>
<evidence type="ECO:0000256" key="1">
    <source>
        <dbReference type="ARBA" id="ARBA00008725"/>
    </source>
</evidence>
<comment type="similarity">
    <text evidence="1">Belongs to the PstS family.</text>
</comment>
<sequence length="365" mass="36923">MNESRIARRGTSRVALTASAAALVLAISACGGGSSDKGSPTSTTAGTKLSAATLNGSGATFPQAFYETTIAKFQTVQPDVTVTYAGGGSGKGQTDLAAGLVDWAGSDSTVKPEDAAKFKTPFLYFPTVAAPITVSFNLSGVKSLRLTPEAVAGIFGGAVSKWNDPLITATNKGVSLPATDIVVVHRADGSGTTANFTKYLTKAAPTSWTLGTDKVVNWPAGQQAGNGNAGVAQIIESTQGSIGYVDFSDADFAGLKSAAIKNKDGKFVAASLSGASAAVAGATLNADLTYDPLDALGATSYAITAPTYMLISTTYGDAAKGNAVKGFVKYVLTDGQDLAGYSGFARLPAKILSAAIAQLKMVKVG</sequence>
<organism evidence="5">
    <name type="scientific">freshwater metagenome</name>
    <dbReference type="NCBI Taxonomy" id="449393"/>
    <lineage>
        <taxon>unclassified sequences</taxon>
        <taxon>metagenomes</taxon>
        <taxon>ecological metagenomes</taxon>
    </lineage>
</organism>
<keyword evidence="3" id="KW-0592">Phosphate transport</keyword>
<dbReference type="SUPFAM" id="SSF53850">
    <property type="entry name" value="Periplasmic binding protein-like II"/>
    <property type="match status" value="1"/>
</dbReference>
<dbReference type="InterPro" id="IPR005673">
    <property type="entry name" value="ABC_phos-bd_PstS"/>
</dbReference>
<protein>
    <submittedName>
        <fullName evidence="5">Unannotated protein</fullName>
    </submittedName>
</protein>
<dbReference type="Gene3D" id="3.40.190.10">
    <property type="entry name" value="Periplasmic binding protein-like II"/>
    <property type="match status" value="2"/>
</dbReference>
<dbReference type="EMBL" id="CAEZWM010000080">
    <property type="protein sequence ID" value="CAB4657332.1"/>
    <property type="molecule type" value="Genomic_DNA"/>
</dbReference>
<name>A0A6J6L6L7_9ZZZZ</name>
<dbReference type="GO" id="GO:0035435">
    <property type="term" value="P:phosphate ion transmembrane transport"/>
    <property type="evidence" value="ECO:0007669"/>
    <property type="project" value="InterPro"/>
</dbReference>
<dbReference type="GO" id="GO:0042301">
    <property type="term" value="F:phosphate ion binding"/>
    <property type="evidence" value="ECO:0007669"/>
    <property type="project" value="InterPro"/>
</dbReference>
<feature type="domain" description="PBP" evidence="4">
    <location>
        <begin position="46"/>
        <end position="334"/>
    </location>
</feature>
<evidence type="ECO:0000256" key="2">
    <source>
        <dbReference type="ARBA" id="ARBA00022448"/>
    </source>
</evidence>
<dbReference type="CDD" id="cd13565">
    <property type="entry name" value="PBP2_PstS"/>
    <property type="match status" value="1"/>
</dbReference>
<evidence type="ECO:0000313" key="5">
    <source>
        <dbReference type="EMBL" id="CAB4657332.1"/>
    </source>
</evidence>
<dbReference type="Pfam" id="PF12849">
    <property type="entry name" value="PBP_like_2"/>
    <property type="match status" value="1"/>
</dbReference>
<dbReference type="GO" id="GO:0043190">
    <property type="term" value="C:ATP-binding cassette (ABC) transporter complex"/>
    <property type="evidence" value="ECO:0007669"/>
    <property type="project" value="InterPro"/>
</dbReference>
<dbReference type="PROSITE" id="PS51257">
    <property type="entry name" value="PROKAR_LIPOPROTEIN"/>
    <property type="match status" value="1"/>
</dbReference>
<dbReference type="PIRSF" id="PIRSF002756">
    <property type="entry name" value="PstS"/>
    <property type="match status" value="1"/>
</dbReference>
<dbReference type="NCBIfam" id="TIGR00975">
    <property type="entry name" value="3a0107s03"/>
    <property type="match status" value="1"/>
</dbReference>
<keyword evidence="2" id="KW-0813">Transport</keyword>
<dbReference type="PANTHER" id="PTHR42996">
    <property type="entry name" value="PHOSPHATE-BINDING PROTEIN PSTS"/>
    <property type="match status" value="1"/>
</dbReference>
<dbReference type="PANTHER" id="PTHR42996:SF1">
    <property type="entry name" value="PHOSPHATE-BINDING PROTEIN PSTS"/>
    <property type="match status" value="1"/>
</dbReference>
<proteinExistence type="inferred from homology"/>
<accession>A0A6J6L6L7</accession>